<dbReference type="AlphaFoldDB" id="A0A5J4S0Z2"/>
<protein>
    <submittedName>
        <fullName evidence="3">Uncharacterized protein</fullName>
    </submittedName>
</protein>
<feature type="domain" description="GIY-YIG" evidence="1">
    <location>
        <begin position="281"/>
        <end position="354"/>
    </location>
</feature>
<reference evidence="3" key="1">
    <citation type="submission" date="2019-03" db="EMBL/GenBank/DDBJ databases">
        <title>Single cell metagenomics reveals metabolic interactions within the superorganism composed of flagellate Streblomastix strix and complex community of Bacteroidetes bacteria on its surface.</title>
        <authorList>
            <person name="Treitli S.C."/>
            <person name="Kolisko M."/>
            <person name="Husnik F."/>
            <person name="Keeling P."/>
            <person name="Hampl V."/>
        </authorList>
    </citation>
    <scope>NUCLEOTIDE SEQUENCE</scope>
    <source>
        <strain evidence="3">STM</strain>
    </source>
</reference>
<sequence length="373" mass="43705">MGLKLSQEILEKRIIERCGSEYSFLGWVDENDIHSEAKIRINCHKHGEWNTKYNNFVTGCKSGCSICGYEIVKYKNEFSREILEEKIILQCKEKNYKFIKWENENDINSHAKIILECPKHGEFTIWYNNFVNKKCGCLQCGHENAGLNIRLDEDLVIKRILEKCLLNNYNFLGFDNKNNKYEGADNTKLILYCNNCNQEWNTTSYANFISVSNKSLCPNCKKWTFDECYEIAQKYETLNEFIKNDINAYTAARKYGWLSDPLFYQLPKSNEYTEYSHKLIYAYFFELNNIKYVYVGLTNDIERRHKQHQTYESAVFQFAQKNNLQIPKPVILTGMLSPKDAALEENLQLEKYINMGYQKINKIGGGALGGYSY</sequence>
<dbReference type="InterPro" id="IPR000305">
    <property type="entry name" value="GIY-YIG_endonuc"/>
</dbReference>
<evidence type="ECO:0000259" key="2">
    <source>
        <dbReference type="Pfam" id="PF21817"/>
    </source>
</evidence>
<gene>
    <name evidence="3" type="ORF">EZS27_013085</name>
</gene>
<proteinExistence type="predicted"/>
<evidence type="ECO:0000313" key="3">
    <source>
        <dbReference type="EMBL" id="KAA6338953.1"/>
    </source>
</evidence>
<dbReference type="Pfam" id="PF01541">
    <property type="entry name" value="GIY-YIG"/>
    <property type="match status" value="1"/>
</dbReference>
<dbReference type="InterPro" id="IPR048793">
    <property type="entry name" value="CapR_dom"/>
</dbReference>
<evidence type="ECO:0000259" key="1">
    <source>
        <dbReference type="Pfam" id="PF01541"/>
    </source>
</evidence>
<comment type="caution">
    <text evidence="3">The sequence shown here is derived from an EMBL/GenBank/DDBJ whole genome shotgun (WGS) entry which is preliminary data.</text>
</comment>
<dbReference type="Pfam" id="PF21817">
    <property type="entry name" value="CapR"/>
    <property type="match status" value="1"/>
</dbReference>
<organism evidence="3">
    <name type="scientific">termite gut metagenome</name>
    <dbReference type="NCBI Taxonomy" id="433724"/>
    <lineage>
        <taxon>unclassified sequences</taxon>
        <taxon>metagenomes</taxon>
        <taxon>organismal metagenomes</taxon>
    </lineage>
</organism>
<name>A0A5J4S0Z2_9ZZZZ</name>
<feature type="domain" description="CapR homology" evidence="2">
    <location>
        <begin position="162"/>
        <end position="221"/>
    </location>
</feature>
<dbReference type="EMBL" id="SNRY01000575">
    <property type="protein sequence ID" value="KAA6338953.1"/>
    <property type="molecule type" value="Genomic_DNA"/>
</dbReference>
<accession>A0A5J4S0Z2</accession>